<accession>A0A5B8UJX5</accession>
<evidence type="ECO:0000313" key="1">
    <source>
        <dbReference type="EMBL" id="QEC56702.1"/>
    </source>
</evidence>
<dbReference type="OrthoDB" id="1067077at2"/>
<protein>
    <submittedName>
        <fullName evidence="1">Uncharacterized protein</fullName>
    </submittedName>
</protein>
<dbReference type="AlphaFoldDB" id="A0A5B8UJX5"/>
<sequence length="193" mass="22321">MELVPIFVGTNSDDGGLWAIQYNEETDEFERLFDLWANVEYLESFFREHIHDLAATSWTNDTDELIEETVFSLLDEAEELEDALIYYVKGGLAGNGLALQQLFKPLDNRIYELKPLQKSKASIRTRQRPNPKLRIYAIRLAPNLYIVTGGAIKLTHTMNERPHLVAELQKIERVREWLKSEGISEPEDLNNEE</sequence>
<organism evidence="1 2">
    <name type="scientific">Flavisolibacter ginsenosidimutans</name>
    <dbReference type="NCBI Taxonomy" id="661481"/>
    <lineage>
        <taxon>Bacteria</taxon>
        <taxon>Pseudomonadati</taxon>
        <taxon>Bacteroidota</taxon>
        <taxon>Chitinophagia</taxon>
        <taxon>Chitinophagales</taxon>
        <taxon>Chitinophagaceae</taxon>
        <taxon>Flavisolibacter</taxon>
    </lineage>
</organism>
<name>A0A5B8UJX5_9BACT</name>
<proteinExistence type="predicted"/>
<evidence type="ECO:0000313" key="2">
    <source>
        <dbReference type="Proteomes" id="UP000321204"/>
    </source>
</evidence>
<reference evidence="1 2" key="1">
    <citation type="journal article" date="2015" name="Int. J. Syst. Evol. Microbiol.">
        <title>Flavisolibacter ginsenosidimutans sp. nov., with ginsenoside-converting activity isolated from soil used for cultivating ginseng.</title>
        <authorList>
            <person name="Zhao Y."/>
            <person name="Liu Q."/>
            <person name="Kang M.S."/>
            <person name="Jin F."/>
            <person name="Yu H."/>
            <person name="Im W.T."/>
        </authorList>
    </citation>
    <scope>NUCLEOTIDE SEQUENCE [LARGE SCALE GENOMIC DNA]</scope>
    <source>
        <strain evidence="1 2">Gsoil 636</strain>
    </source>
</reference>
<keyword evidence="2" id="KW-1185">Reference proteome</keyword>
<dbReference type="Proteomes" id="UP000321204">
    <property type="component" value="Chromosome"/>
</dbReference>
<gene>
    <name evidence="1" type="ORF">FSB75_12605</name>
</gene>
<dbReference type="KEGG" id="fgg:FSB75_12605"/>
<dbReference type="RefSeq" id="WP_146787964.1">
    <property type="nucleotide sequence ID" value="NZ_BAABIO010000003.1"/>
</dbReference>
<dbReference type="EMBL" id="CP042433">
    <property type="protein sequence ID" value="QEC56702.1"/>
    <property type="molecule type" value="Genomic_DNA"/>
</dbReference>